<feature type="domain" description="Pyridoxamine 5'-phosphate oxidase N-terminal" evidence="6">
    <location>
        <begin position="48"/>
        <end position="161"/>
    </location>
</feature>
<organism evidence="8 9">
    <name type="scientific">Streptomyces albipurpureus</name>
    <dbReference type="NCBI Taxonomy" id="2897419"/>
    <lineage>
        <taxon>Bacteria</taxon>
        <taxon>Bacillati</taxon>
        <taxon>Actinomycetota</taxon>
        <taxon>Actinomycetes</taxon>
        <taxon>Kitasatosporales</taxon>
        <taxon>Streptomycetaceae</taxon>
        <taxon>Streptomyces</taxon>
    </lineage>
</organism>
<dbReference type="Pfam" id="PF01243">
    <property type="entry name" value="PNPOx_N"/>
    <property type="match status" value="1"/>
</dbReference>
<keyword evidence="5 8" id="KW-0560">Oxidoreductase</keyword>
<evidence type="ECO:0000313" key="8">
    <source>
        <dbReference type="EMBL" id="MCM2393328.1"/>
    </source>
</evidence>
<keyword evidence="4" id="KW-0288">FMN</keyword>
<dbReference type="PANTHER" id="PTHR10851:SF0">
    <property type="entry name" value="PYRIDOXINE-5'-PHOSPHATE OXIDASE"/>
    <property type="match status" value="1"/>
</dbReference>
<dbReference type="InterPro" id="IPR011576">
    <property type="entry name" value="Pyridox_Oxase_N"/>
</dbReference>
<dbReference type="PANTHER" id="PTHR10851">
    <property type="entry name" value="PYRIDOXINE-5-PHOSPHATE OXIDASE"/>
    <property type="match status" value="1"/>
</dbReference>
<proteinExistence type="inferred from homology"/>
<dbReference type="Pfam" id="PF10590">
    <property type="entry name" value="PNP_phzG_C"/>
    <property type="match status" value="1"/>
</dbReference>
<dbReference type="InterPro" id="IPR000659">
    <property type="entry name" value="Pyridox_Oxase"/>
</dbReference>
<protein>
    <submittedName>
        <fullName evidence="8">Pyridoxal 5'-phosphate synthase</fullName>
        <ecNumber evidence="8">1.4.3.5</ecNumber>
    </submittedName>
</protein>
<evidence type="ECO:0000259" key="6">
    <source>
        <dbReference type="Pfam" id="PF01243"/>
    </source>
</evidence>
<evidence type="ECO:0000256" key="4">
    <source>
        <dbReference type="ARBA" id="ARBA00022643"/>
    </source>
</evidence>
<dbReference type="InterPro" id="IPR012349">
    <property type="entry name" value="Split_barrel_FMN-bd"/>
</dbReference>
<gene>
    <name evidence="8" type="ORF">NBG84_34490</name>
</gene>
<sequence>MDKDKRDGGDDFRALLHTQRVWDTALPTFDTTEAPNAPLPLFRQWFAQAVAAGQPEPHTVSLATVDEQGRPDVRTVTLHDADARGWYFASHTTSAKGRQLAARPEAALGFYWATQGRQVRVRGPVSPASASESQADLHARSTGALAAALTGHQSEVLPSLPELTRASESAWAQARTSPNTPVPTWTRYALRPREVEFFQGDAERRHVRLRYRVGAEGGWVRELLWP</sequence>
<evidence type="ECO:0000256" key="3">
    <source>
        <dbReference type="ARBA" id="ARBA00022630"/>
    </source>
</evidence>
<comment type="cofactor">
    <cofactor evidence="1">
        <name>FMN</name>
        <dbReference type="ChEBI" id="CHEBI:58210"/>
    </cofactor>
</comment>
<comment type="similarity">
    <text evidence="2">Belongs to the pyridoxamine 5'-phosphate oxidase family.</text>
</comment>
<reference evidence="8" key="1">
    <citation type="submission" date="2022-06" db="EMBL/GenBank/DDBJ databases">
        <title>Genome public.</title>
        <authorList>
            <person name="Sun Q."/>
        </authorList>
    </citation>
    <scope>NUCLEOTIDE SEQUENCE</scope>
    <source>
        <strain evidence="8">CWNU-1</strain>
    </source>
</reference>
<comment type="caution">
    <text evidence="8">The sequence shown here is derived from an EMBL/GenBank/DDBJ whole genome shotgun (WGS) entry which is preliminary data.</text>
</comment>
<keyword evidence="3" id="KW-0285">Flavoprotein</keyword>
<dbReference type="SUPFAM" id="SSF50475">
    <property type="entry name" value="FMN-binding split barrel"/>
    <property type="match status" value="1"/>
</dbReference>
<dbReference type="InterPro" id="IPR019576">
    <property type="entry name" value="Pyridoxamine_oxidase_dimer_C"/>
</dbReference>
<dbReference type="Gene3D" id="2.30.110.10">
    <property type="entry name" value="Electron Transport, Fmn-binding Protein, Chain A"/>
    <property type="match status" value="1"/>
</dbReference>
<evidence type="ECO:0000256" key="1">
    <source>
        <dbReference type="ARBA" id="ARBA00001917"/>
    </source>
</evidence>
<keyword evidence="9" id="KW-1185">Reference proteome</keyword>
<evidence type="ECO:0000259" key="7">
    <source>
        <dbReference type="Pfam" id="PF10590"/>
    </source>
</evidence>
<dbReference type="EC" id="1.4.3.5" evidence="8"/>
<name>A0ABT0UXN1_9ACTN</name>
<evidence type="ECO:0000256" key="2">
    <source>
        <dbReference type="ARBA" id="ARBA00007301"/>
    </source>
</evidence>
<dbReference type="Proteomes" id="UP001431429">
    <property type="component" value="Unassembled WGS sequence"/>
</dbReference>
<dbReference type="GO" id="GO:0004733">
    <property type="term" value="F:pyridoxamine phosphate oxidase activity"/>
    <property type="evidence" value="ECO:0007669"/>
    <property type="project" value="UniProtKB-EC"/>
</dbReference>
<evidence type="ECO:0000256" key="5">
    <source>
        <dbReference type="ARBA" id="ARBA00023002"/>
    </source>
</evidence>
<dbReference type="PIRSF" id="PIRSF000190">
    <property type="entry name" value="Pyd_amn-ph_oxd"/>
    <property type="match status" value="1"/>
</dbReference>
<dbReference type="RefSeq" id="WP_250923624.1">
    <property type="nucleotide sequence ID" value="NZ_JAMQAW010000070.1"/>
</dbReference>
<dbReference type="EMBL" id="JAMQAW010000070">
    <property type="protein sequence ID" value="MCM2393328.1"/>
    <property type="molecule type" value="Genomic_DNA"/>
</dbReference>
<evidence type="ECO:0000313" key="9">
    <source>
        <dbReference type="Proteomes" id="UP001431429"/>
    </source>
</evidence>
<dbReference type="NCBIfam" id="NF004231">
    <property type="entry name" value="PRK05679.1"/>
    <property type="match status" value="1"/>
</dbReference>
<accession>A0ABT0UXN1</accession>
<feature type="domain" description="Pyridoxine 5'-phosphate oxidase dimerisation C-terminal" evidence="7">
    <location>
        <begin position="185"/>
        <end position="226"/>
    </location>
</feature>